<dbReference type="EMBL" id="BARV01037332">
    <property type="protein sequence ID" value="GAI49732.1"/>
    <property type="molecule type" value="Genomic_DNA"/>
</dbReference>
<sequence length="214" mass="25476">DYFINRIDDYKPIVRNKLEKFSYKVIKALSNEIKTIYTDRHIGIIPKKPETIWFGIRKDQEIKDKFKHCNFTIEIDSEALNFYTVIRDGKYNQNKPIGIFYKKIKNNFDEFLNTLKSISGNYYFRISKRIPRYGKKIMPGNERWVLLSTLTLEFVTDETIDYILMLLKKVEFPGIHMGLSIKRGDEILKNPEKLIKKGKDVIEEEYKVLKFLES</sequence>
<accession>X1P0A3</accession>
<dbReference type="AlphaFoldDB" id="X1P0A3"/>
<organism evidence="1">
    <name type="scientific">marine sediment metagenome</name>
    <dbReference type="NCBI Taxonomy" id="412755"/>
    <lineage>
        <taxon>unclassified sequences</taxon>
        <taxon>metagenomes</taxon>
        <taxon>ecological metagenomes</taxon>
    </lineage>
</organism>
<evidence type="ECO:0000313" key="1">
    <source>
        <dbReference type="EMBL" id="GAI49732.1"/>
    </source>
</evidence>
<gene>
    <name evidence="1" type="ORF">S06H3_57778</name>
</gene>
<protein>
    <submittedName>
        <fullName evidence="1">Uncharacterized protein</fullName>
    </submittedName>
</protein>
<reference evidence="1" key="1">
    <citation type="journal article" date="2014" name="Front. Microbiol.">
        <title>High frequency of phylogenetically diverse reductive dehalogenase-homologous genes in deep subseafloor sedimentary metagenomes.</title>
        <authorList>
            <person name="Kawai M."/>
            <person name="Futagami T."/>
            <person name="Toyoda A."/>
            <person name="Takaki Y."/>
            <person name="Nishi S."/>
            <person name="Hori S."/>
            <person name="Arai W."/>
            <person name="Tsubouchi T."/>
            <person name="Morono Y."/>
            <person name="Uchiyama I."/>
            <person name="Ito T."/>
            <person name="Fujiyama A."/>
            <person name="Inagaki F."/>
            <person name="Takami H."/>
        </authorList>
    </citation>
    <scope>NUCLEOTIDE SEQUENCE</scope>
    <source>
        <strain evidence="1">Expedition CK06-06</strain>
    </source>
</reference>
<proteinExistence type="predicted"/>
<feature type="non-terminal residue" evidence="1">
    <location>
        <position position="1"/>
    </location>
</feature>
<comment type="caution">
    <text evidence="1">The sequence shown here is derived from an EMBL/GenBank/DDBJ whole genome shotgun (WGS) entry which is preliminary data.</text>
</comment>
<name>X1P0A3_9ZZZZ</name>